<dbReference type="Gene3D" id="3.90.550.10">
    <property type="entry name" value="Spore Coat Polysaccharide Biosynthesis Protein SpsA, Chain A"/>
    <property type="match status" value="1"/>
</dbReference>
<dbReference type="GO" id="GO:0016757">
    <property type="term" value="F:glycosyltransferase activity"/>
    <property type="evidence" value="ECO:0007669"/>
    <property type="project" value="UniProtKB-KW"/>
</dbReference>
<dbReference type="PANTHER" id="PTHR43867:SF2">
    <property type="entry name" value="CELLULOSE SYNTHASE CATALYTIC SUBUNIT A [UDP-FORMING]"/>
    <property type="match status" value="1"/>
</dbReference>
<keyword evidence="10" id="KW-1185">Reference proteome</keyword>
<name>A0A4Q0PH00_9FLAO</name>
<evidence type="ECO:0000313" key="10">
    <source>
        <dbReference type="Proteomes" id="UP000289859"/>
    </source>
</evidence>
<dbReference type="CDD" id="cd06427">
    <property type="entry name" value="CESA_like_2"/>
    <property type="match status" value="1"/>
</dbReference>
<protein>
    <recommendedName>
        <fullName evidence="8">Glycosyltransferase 2-like domain-containing protein</fullName>
    </recommendedName>
</protein>
<evidence type="ECO:0000256" key="6">
    <source>
        <dbReference type="ARBA" id="ARBA00023136"/>
    </source>
</evidence>
<feature type="domain" description="Glycosyltransferase 2-like" evidence="8">
    <location>
        <begin position="329"/>
        <end position="523"/>
    </location>
</feature>
<feature type="transmembrane region" description="Helical" evidence="7">
    <location>
        <begin position="494"/>
        <end position="524"/>
    </location>
</feature>
<comment type="caution">
    <text evidence="9">The sequence shown here is derived from an EMBL/GenBank/DDBJ whole genome shotgun (WGS) entry which is preliminary data.</text>
</comment>
<dbReference type="RefSeq" id="WP_128763939.1">
    <property type="nucleotide sequence ID" value="NZ_JBHUOO010000004.1"/>
</dbReference>
<evidence type="ECO:0000256" key="4">
    <source>
        <dbReference type="ARBA" id="ARBA00022692"/>
    </source>
</evidence>
<feature type="transmembrane region" description="Helical" evidence="7">
    <location>
        <begin position="551"/>
        <end position="576"/>
    </location>
</feature>
<keyword evidence="3" id="KW-0808">Transferase</keyword>
<sequence length="631" mass="73299">MLNHYRNDIFLKSGLITQEVYAQIEEMSKSLNKSFLKVTLNYAFLSRLKFKEHLQSLNISFFQFDYTSLSKIKKELTKEEFDFLLDQNLYPLTLKEGKVDLVTADPSDDISITRFKVFFGYEVGTIYIGEDLDIVKAMHMTYGGVILRKAVFELYEKDTKSSALETFTLRQVLVLGILGFIFLSVLLFYPVTTLIGLNLFINLFLLLAIGFKFLLTVVGARSETIQKISQAELSEIKDEDLPYYTIQLPVFKESEVIYKLASNLQNLDYPKEKLDVKLLIESDDEVTFNAVKNLKFPCIFDPVIIPYAQPKTKPKACNYGLHFSKGTYLTIYDAEDIPDSDQLKMVHSLFKKLPEEYIVIQCALNYFNKTENFLTRMFTLEYSYWFDYMLPGLDGLKVPIPLGGTSNHFKFDKLIELGGWDGFNVTEDADLGIRAYAKGYKVTVLNSTTYEEANNAFYNWIRQRSRWIKGYMQTYLVHMRNPAKLYREVGLNGFLGFQFFIGGTFFTFLAYPVLLLLFLFYIFLTFDISSHFVGSLNTEIINFFKLIFPEWVIIISVFNFMAGNLLMIYINMIAVFRRKSYSLILYAITNPVYWLMHSISAYKGLFQLVSKPFYWEKTNHGLTKEHKPETE</sequence>
<evidence type="ECO:0000256" key="2">
    <source>
        <dbReference type="ARBA" id="ARBA00022676"/>
    </source>
</evidence>
<keyword evidence="4 7" id="KW-0812">Transmembrane</keyword>
<organism evidence="9 10">
    <name type="scientific">Leeuwenhoekiella polynyae</name>
    <dbReference type="NCBI Taxonomy" id="1550906"/>
    <lineage>
        <taxon>Bacteria</taxon>
        <taxon>Pseudomonadati</taxon>
        <taxon>Bacteroidota</taxon>
        <taxon>Flavobacteriia</taxon>
        <taxon>Flavobacteriales</taxon>
        <taxon>Flavobacteriaceae</taxon>
        <taxon>Leeuwenhoekiella</taxon>
    </lineage>
</organism>
<evidence type="ECO:0000256" key="5">
    <source>
        <dbReference type="ARBA" id="ARBA00022989"/>
    </source>
</evidence>
<dbReference type="InterPro" id="IPR001173">
    <property type="entry name" value="Glyco_trans_2-like"/>
</dbReference>
<dbReference type="PANTHER" id="PTHR43867">
    <property type="entry name" value="CELLULOSE SYNTHASE CATALYTIC SUBUNIT A [UDP-FORMING]"/>
    <property type="match status" value="1"/>
</dbReference>
<dbReference type="GO" id="GO:0016020">
    <property type="term" value="C:membrane"/>
    <property type="evidence" value="ECO:0007669"/>
    <property type="project" value="UniProtKB-SubCell"/>
</dbReference>
<feature type="transmembrane region" description="Helical" evidence="7">
    <location>
        <begin position="172"/>
        <end position="191"/>
    </location>
</feature>
<reference evidence="9 10" key="1">
    <citation type="submission" date="2018-07" db="EMBL/GenBank/DDBJ databases">
        <title>Leeuwenhoekiella genomics.</title>
        <authorList>
            <person name="Tahon G."/>
            <person name="Willems A."/>
        </authorList>
    </citation>
    <scope>NUCLEOTIDE SEQUENCE [LARGE SCALE GENOMIC DNA]</scope>
    <source>
        <strain evidence="9 10">LMG 29608</strain>
    </source>
</reference>
<evidence type="ECO:0000256" key="1">
    <source>
        <dbReference type="ARBA" id="ARBA00004141"/>
    </source>
</evidence>
<dbReference type="InterPro" id="IPR029044">
    <property type="entry name" value="Nucleotide-diphossugar_trans"/>
</dbReference>
<feature type="transmembrane region" description="Helical" evidence="7">
    <location>
        <begin position="583"/>
        <end position="602"/>
    </location>
</feature>
<dbReference type="InterPro" id="IPR050321">
    <property type="entry name" value="Glycosyltr_2/OpgH_subfam"/>
</dbReference>
<dbReference type="EMBL" id="QOVK01000001">
    <property type="protein sequence ID" value="RXG26259.1"/>
    <property type="molecule type" value="Genomic_DNA"/>
</dbReference>
<dbReference type="Proteomes" id="UP000289859">
    <property type="component" value="Unassembled WGS sequence"/>
</dbReference>
<dbReference type="AlphaFoldDB" id="A0A4Q0PH00"/>
<keyword evidence="5 7" id="KW-1133">Transmembrane helix</keyword>
<feature type="transmembrane region" description="Helical" evidence="7">
    <location>
        <begin position="197"/>
        <end position="220"/>
    </location>
</feature>
<dbReference type="OrthoDB" id="9766299at2"/>
<keyword evidence="2" id="KW-0328">Glycosyltransferase</keyword>
<dbReference type="SUPFAM" id="SSF53448">
    <property type="entry name" value="Nucleotide-diphospho-sugar transferases"/>
    <property type="match status" value="1"/>
</dbReference>
<dbReference type="InterPro" id="IPR037257">
    <property type="entry name" value="T2SS_E_N_sf"/>
</dbReference>
<accession>A0A4Q0PH00</accession>
<evidence type="ECO:0000256" key="7">
    <source>
        <dbReference type="SAM" id="Phobius"/>
    </source>
</evidence>
<dbReference type="SUPFAM" id="SSF160246">
    <property type="entry name" value="EspE N-terminal domain-like"/>
    <property type="match status" value="1"/>
</dbReference>
<evidence type="ECO:0000259" key="8">
    <source>
        <dbReference type="Pfam" id="PF13632"/>
    </source>
</evidence>
<keyword evidence="6 7" id="KW-0472">Membrane</keyword>
<proteinExistence type="predicted"/>
<comment type="subcellular location">
    <subcellularLocation>
        <location evidence="1">Membrane</location>
        <topology evidence="1">Multi-pass membrane protein</topology>
    </subcellularLocation>
</comment>
<dbReference type="Pfam" id="PF13632">
    <property type="entry name" value="Glyco_trans_2_3"/>
    <property type="match status" value="1"/>
</dbReference>
<gene>
    <name evidence="9" type="ORF">DSM02_253</name>
</gene>
<evidence type="ECO:0000256" key="3">
    <source>
        <dbReference type="ARBA" id="ARBA00022679"/>
    </source>
</evidence>
<evidence type="ECO:0000313" key="9">
    <source>
        <dbReference type="EMBL" id="RXG26259.1"/>
    </source>
</evidence>